<feature type="transmembrane region" description="Helical" evidence="7">
    <location>
        <begin position="342"/>
        <end position="363"/>
    </location>
</feature>
<sequence>MLFYRSLDFSTKMGLSSLLYITLTLPLASLGSFIQTANLPDKSDNSQKYGIPGGYINDPFILASKDILHSESIGDSLEGSGLTGDGTALKLISHINPEEHNQVGNENPSGPEITLTKTQDLTLLHSEAGDPGEDKANTHSSVHIISEGALIEDSLSAAEEQLEKIQSSKVDEDLLDPWKSPKLPVQNNKFTALTKQDLSGPGVSCVHGPCVVFTNFNGTNLLWEDMRRTLAFAWELHVFGSASLFILIAVLAIIGTAGACTRPRPFCDALIQANMLLILSGTLRGVLLLLDPYGTRQVLSRATLAALHNVPLQLLLWAQVILALVALRGLNLMLFPLKLQRPWVVGVLAISICTSLLVADLFSQTLSPALPLLLQTLSLCWGLPFCIVILIKSFSHLHPFLRSSVPQWVPSQRIERRAKRVAAVSAFLGVLCCSLQMHSLFWLYGLLGNWRRFGWGWWLSQFSARILEVSWGFSLLVLGSWTFWTPSMVQSRGDPGQSRSETSKNLDGKSLWGSLLARIQKGSLTKSEKTWEDLMPSNWAMYNLTRTGFNNSAMCPYDDQPSTITPEYKTDPRCNNSSSDSQAAILWQKKVSERDCILSLIEFDIGPPSPINLRHNVNNAVHHEQLVAGGLFIAPISSWTVGRGIPGRDGGATTFPTGDVRYCWTMDMESEEPLQSPCAVYCDGDVWSQATAYWTEESNSAGMYPQDWSDDDVTDL</sequence>
<organism evidence="9 10">
    <name type="scientific">Labrus bergylta</name>
    <name type="common">ballan wrasse</name>
    <dbReference type="NCBI Taxonomy" id="56723"/>
    <lineage>
        <taxon>Eukaryota</taxon>
        <taxon>Metazoa</taxon>
        <taxon>Chordata</taxon>
        <taxon>Craniata</taxon>
        <taxon>Vertebrata</taxon>
        <taxon>Euteleostomi</taxon>
        <taxon>Actinopterygii</taxon>
        <taxon>Neopterygii</taxon>
        <taxon>Teleostei</taxon>
        <taxon>Neoteleostei</taxon>
        <taxon>Acanthomorphata</taxon>
        <taxon>Eupercaria</taxon>
        <taxon>Labriformes</taxon>
        <taxon>Labridae</taxon>
        <taxon>Labrus</taxon>
    </lineage>
</organism>
<dbReference type="Ensembl" id="ENSLBET00000028039.1">
    <property type="protein sequence ID" value="ENSLBEP00000026741.1"/>
    <property type="gene ID" value="ENSLBEG00000020328.1"/>
</dbReference>
<evidence type="ECO:0000256" key="1">
    <source>
        <dbReference type="ARBA" id="ARBA00004141"/>
    </source>
</evidence>
<evidence type="ECO:0000259" key="8">
    <source>
        <dbReference type="Pfam" id="PF25987"/>
    </source>
</evidence>
<dbReference type="AlphaFoldDB" id="A0A3Q3G134"/>
<dbReference type="PANTHER" id="PTHR47400">
    <property type="entry name" value="PROLINE-RICH TRANSMEMBRANE PROTEIN 3"/>
    <property type="match status" value="1"/>
</dbReference>
<accession>A0A3Q3G134</accession>
<dbReference type="GeneTree" id="ENSGT00730000111360"/>
<protein>
    <submittedName>
        <fullName evidence="9">Si:ch211-14i3.2</fullName>
    </submittedName>
</protein>
<keyword evidence="3 7" id="KW-0812">Transmembrane</keyword>
<reference evidence="9" key="2">
    <citation type="submission" date="2025-09" db="UniProtKB">
        <authorList>
            <consortium name="Ensembl"/>
        </authorList>
    </citation>
    <scope>IDENTIFICATION</scope>
</reference>
<dbReference type="OrthoDB" id="10066605at2759"/>
<dbReference type="STRING" id="56723.ENSLBEP00000026741"/>
<comment type="subcellular location">
    <subcellularLocation>
        <location evidence="1">Membrane</location>
        <topology evidence="1">Multi-pass membrane protein</topology>
    </subcellularLocation>
</comment>
<feature type="transmembrane region" description="Helical" evidence="7">
    <location>
        <begin position="236"/>
        <end position="257"/>
    </location>
</feature>
<name>A0A3Q3G134_9LABR</name>
<keyword evidence="2" id="KW-0597">Phosphoprotein</keyword>
<feature type="transmembrane region" description="Helical" evidence="7">
    <location>
        <begin position="369"/>
        <end position="391"/>
    </location>
</feature>
<dbReference type="PANTHER" id="PTHR47400:SF1">
    <property type="entry name" value="PROLINE-RICH TRANSMEMBRANE PROTEIN 3"/>
    <property type="match status" value="1"/>
</dbReference>
<evidence type="ECO:0000256" key="3">
    <source>
        <dbReference type="ARBA" id="ARBA00022692"/>
    </source>
</evidence>
<keyword evidence="6 7" id="KW-0472">Membrane</keyword>
<keyword evidence="10" id="KW-1185">Reference proteome</keyword>
<evidence type="ECO:0000256" key="4">
    <source>
        <dbReference type="ARBA" id="ARBA00022729"/>
    </source>
</evidence>
<proteinExistence type="predicted"/>
<evidence type="ECO:0000313" key="10">
    <source>
        <dbReference type="Proteomes" id="UP000261660"/>
    </source>
</evidence>
<evidence type="ECO:0000256" key="2">
    <source>
        <dbReference type="ARBA" id="ARBA00022553"/>
    </source>
</evidence>
<keyword evidence="4" id="KW-0732">Signal</keyword>
<dbReference type="InterPro" id="IPR043242">
    <property type="entry name" value="PRRT3"/>
</dbReference>
<feature type="transmembrane region" description="Helical" evidence="7">
    <location>
        <begin position="310"/>
        <end position="330"/>
    </location>
</feature>
<evidence type="ECO:0000256" key="5">
    <source>
        <dbReference type="ARBA" id="ARBA00022989"/>
    </source>
</evidence>
<feature type="transmembrane region" description="Helical" evidence="7">
    <location>
        <begin position="421"/>
        <end position="444"/>
    </location>
</feature>
<dbReference type="InParanoid" id="A0A3Q3G134"/>
<evidence type="ECO:0000256" key="6">
    <source>
        <dbReference type="ARBA" id="ARBA00023136"/>
    </source>
</evidence>
<evidence type="ECO:0000256" key="7">
    <source>
        <dbReference type="SAM" id="Phobius"/>
    </source>
</evidence>
<dbReference type="Pfam" id="PF25987">
    <property type="entry name" value="PRRT3"/>
    <property type="match status" value="1"/>
</dbReference>
<dbReference type="InterPro" id="IPR059081">
    <property type="entry name" value="PRRT3-4"/>
</dbReference>
<feature type="domain" description="Proline-rich transmembrane protein 3/4" evidence="8">
    <location>
        <begin position="215"/>
        <end position="485"/>
    </location>
</feature>
<reference evidence="9" key="1">
    <citation type="submission" date="2025-08" db="UniProtKB">
        <authorList>
            <consortium name="Ensembl"/>
        </authorList>
    </citation>
    <scope>IDENTIFICATION</scope>
</reference>
<keyword evidence="5 7" id="KW-1133">Transmembrane helix</keyword>
<evidence type="ECO:0000313" key="9">
    <source>
        <dbReference type="Ensembl" id="ENSLBEP00000026741.1"/>
    </source>
</evidence>
<dbReference type="Proteomes" id="UP000261660">
    <property type="component" value="Unplaced"/>
</dbReference>